<feature type="transmembrane region" description="Helical" evidence="2">
    <location>
        <begin position="43"/>
        <end position="59"/>
    </location>
</feature>
<accession>A0A919PYC7</accession>
<keyword evidence="4" id="KW-1185">Reference proteome</keyword>
<feature type="transmembrane region" description="Helical" evidence="2">
    <location>
        <begin position="12"/>
        <end position="37"/>
    </location>
</feature>
<dbReference type="Proteomes" id="UP000660611">
    <property type="component" value="Unassembled WGS sequence"/>
</dbReference>
<organism evidence="3 4">
    <name type="scientific">Dactylosporangium siamense</name>
    <dbReference type="NCBI Taxonomy" id="685454"/>
    <lineage>
        <taxon>Bacteria</taxon>
        <taxon>Bacillati</taxon>
        <taxon>Actinomycetota</taxon>
        <taxon>Actinomycetes</taxon>
        <taxon>Micromonosporales</taxon>
        <taxon>Micromonosporaceae</taxon>
        <taxon>Dactylosporangium</taxon>
    </lineage>
</organism>
<comment type="caution">
    <text evidence="3">The sequence shown here is derived from an EMBL/GenBank/DDBJ whole genome shotgun (WGS) entry which is preliminary data.</text>
</comment>
<gene>
    <name evidence="3" type="ORF">Dsi01nite_106830</name>
</gene>
<feature type="region of interest" description="Disordered" evidence="1">
    <location>
        <begin position="116"/>
        <end position="195"/>
    </location>
</feature>
<dbReference type="PROSITE" id="PS51257">
    <property type="entry name" value="PROKAR_LIPOPROTEIN"/>
    <property type="match status" value="1"/>
</dbReference>
<sequence length="336" mass="35201">MRRGPSSPSGRLRTPTGISVAGGCAAVVGAVVAAAALFPDGDTTGRVLVLAIAVGVYAARVRDSWAVLSVTGIAMLMFIGFLVNDFGELSLHNDTWPELALIGFAALLGWGAAPDAGGTAHRRRRRRPSAAGPGQQRPSEPRHPTPRRAAPATDRDGEDRSTDEPDRTACTIGGSLASQPTRDAPGRQDSVCPARDAQRAGLASGTQVQAYRRRNGVAMAPTEPSKEPAMHVVVPAACTLPTAEQPVRLAEFDRLFTTAVRHVETVSATHARLRLSGPAGLEATVRDLAARETACCSFFAFTVTPEPVDEGEALTLDVRVPAEHADVLASLTGRPA</sequence>
<keyword evidence="2" id="KW-0812">Transmembrane</keyword>
<feature type="transmembrane region" description="Helical" evidence="2">
    <location>
        <begin position="66"/>
        <end position="87"/>
    </location>
</feature>
<dbReference type="EMBL" id="BONQ01000184">
    <property type="protein sequence ID" value="GIG52642.1"/>
    <property type="molecule type" value="Genomic_DNA"/>
</dbReference>
<keyword evidence="2" id="KW-1133">Transmembrane helix</keyword>
<evidence type="ECO:0000256" key="1">
    <source>
        <dbReference type="SAM" id="MobiDB-lite"/>
    </source>
</evidence>
<proteinExistence type="predicted"/>
<protein>
    <submittedName>
        <fullName evidence="3">Uncharacterized protein</fullName>
    </submittedName>
</protein>
<dbReference type="AlphaFoldDB" id="A0A919PYC7"/>
<feature type="compositionally biased region" description="Basic and acidic residues" evidence="1">
    <location>
        <begin position="153"/>
        <end position="167"/>
    </location>
</feature>
<evidence type="ECO:0000313" key="4">
    <source>
        <dbReference type="Proteomes" id="UP000660611"/>
    </source>
</evidence>
<evidence type="ECO:0000313" key="3">
    <source>
        <dbReference type="EMBL" id="GIG52642.1"/>
    </source>
</evidence>
<feature type="transmembrane region" description="Helical" evidence="2">
    <location>
        <begin position="99"/>
        <end position="117"/>
    </location>
</feature>
<reference evidence="3" key="1">
    <citation type="submission" date="2021-01" db="EMBL/GenBank/DDBJ databases">
        <title>Whole genome shotgun sequence of Dactylosporangium siamense NBRC 106093.</title>
        <authorList>
            <person name="Komaki H."/>
            <person name="Tamura T."/>
        </authorList>
    </citation>
    <scope>NUCLEOTIDE SEQUENCE</scope>
    <source>
        <strain evidence="3">NBRC 106093</strain>
    </source>
</reference>
<keyword evidence="2" id="KW-0472">Membrane</keyword>
<evidence type="ECO:0000256" key="2">
    <source>
        <dbReference type="SAM" id="Phobius"/>
    </source>
</evidence>
<name>A0A919PYC7_9ACTN</name>